<dbReference type="InterPro" id="IPR019928">
    <property type="entry name" value="Ribosomal_uL3_arc"/>
</dbReference>
<dbReference type="Gene3D" id="4.10.960.10">
    <property type="entry name" value="Ribosomal protein L3, domain 3"/>
    <property type="match status" value="1"/>
</dbReference>
<dbReference type="PANTHER" id="PTHR11363:SF5">
    <property type="entry name" value="LARGE RIBOSOMAL SUBUNIT PROTEIN UL3"/>
    <property type="match status" value="1"/>
</dbReference>
<dbReference type="GO" id="GO:0019843">
    <property type="term" value="F:rRNA binding"/>
    <property type="evidence" value="ECO:0007669"/>
    <property type="project" value="UniProtKB-KW"/>
</dbReference>
<dbReference type="InterPro" id="IPR044892">
    <property type="entry name" value="Ribosomal_L3_dom_3_arc_sf"/>
</dbReference>
<dbReference type="EMBL" id="EU686634">
    <property type="protein sequence ID" value="ACF09869.1"/>
    <property type="molecule type" value="Genomic_DNA"/>
</dbReference>
<organism evidence="9">
    <name type="scientific">uncultured marine group II euryarchaeote KM3-136-D10</name>
    <dbReference type="NCBI Taxonomy" id="526664"/>
    <lineage>
        <taxon>Archaea</taxon>
        <taxon>Methanobacteriati</taxon>
        <taxon>Thermoplasmatota</taxon>
        <taxon>Candidatus Poseidoniia</taxon>
        <taxon>Candidatus Poseidoniales</taxon>
        <taxon>environmental samples</taxon>
    </lineage>
</organism>
<evidence type="ECO:0000313" key="9">
    <source>
        <dbReference type="EMBL" id="ACF09869.1"/>
    </source>
</evidence>
<proteinExistence type="inferred from homology"/>
<dbReference type="Gene3D" id="3.30.1430.10">
    <property type="match status" value="1"/>
</dbReference>
<dbReference type="NCBIfam" id="NF003261">
    <property type="entry name" value="PRK04231.1"/>
    <property type="match status" value="1"/>
</dbReference>
<dbReference type="Gene3D" id="2.40.30.10">
    <property type="entry name" value="Translation factors"/>
    <property type="match status" value="1"/>
</dbReference>
<dbReference type="InterPro" id="IPR019926">
    <property type="entry name" value="Ribosomal_uL3_CS"/>
</dbReference>
<reference evidence="9" key="1">
    <citation type="journal article" date="2008" name="ISME J.">
        <title>Hindsight in the relative abundance, metabolic potential and genome dynamics of uncultivated marine archaea from comparative metagenomic analyses of bathypelagic plankton of different oceanic regions.</title>
        <authorList>
            <person name="Martin-Cuadrado A.B."/>
            <person name="Rodriguez-Valera F."/>
            <person name="Moreira D."/>
            <person name="Alba J.C."/>
            <person name="Ivars-Martinez E."/>
            <person name="Henn M.R."/>
            <person name="Talla E."/>
            <person name="Lopez-Garcia P."/>
        </authorList>
    </citation>
    <scope>NUCLEOTIDE SEQUENCE</scope>
</reference>
<evidence type="ECO:0000256" key="1">
    <source>
        <dbReference type="ARBA" id="ARBA00006540"/>
    </source>
</evidence>
<feature type="compositionally biased region" description="Basic residues" evidence="8">
    <location>
        <begin position="16"/>
        <end position="25"/>
    </location>
</feature>
<name>B3V6E5_9ARCH</name>
<keyword evidence="3" id="KW-0694">RNA-binding</keyword>
<dbReference type="NCBIfam" id="TIGR03626">
    <property type="entry name" value="L3_arch"/>
    <property type="match status" value="1"/>
</dbReference>
<dbReference type="InterPro" id="IPR045077">
    <property type="entry name" value="L3_arc_euk"/>
</dbReference>
<dbReference type="Pfam" id="PF00297">
    <property type="entry name" value="Ribosomal_L3"/>
    <property type="match status" value="1"/>
</dbReference>
<feature type="region of interest" description="Disordered" evidence="8">
    <location>
        <begin position="1"/>
        <end position="35"/>
    </location>
</feature>
<dbReference type="AlphaFoldDB" id="B3V6E5"/>
<evidence type="ECO:0000256" key="5">
    <source>
        <dbReference type="ARBA" id="ARBA00023274"/>
    </source>
</evidence>
<dbReference type="GO" id="GO:0003735">
    <property type="term" value="F:structural constituent of ribosome"/>
    <property type="evidence" value="ECO:0007669"/>
    <property type="project" value="UniProtKB-UniRule"/>
</dbReference>
<dbReference type="GO" id="GO:0022625">
    <property type="term" value="C:cytosolic large ribosomal subunit"/>
    <property type="evidence" value="ECO:0007669"/>
    <property type="project" value="UniProtKB-UniRule"/>
</dbReference>
<keyword evidence="2" id="KW-0699">rRNA-binding</keyword>
<evidence type="ECO:0000256" key="6">
    <source>
        <dbReference type="ARBA" id="ARBA00035457"/>
    </source>
</evidence>
<evidence type="ECO:0000256" key="4">
    <source>
        <dbReference type="ARBA" id="ARBA00022980"/>
    </source>
</evidence>
<dbReference type="InterPro" id="IPR009000">
    <property type="entry name" value="Transl_B-barrel_sf"/>
</dbReference>
<keyword evidence="5" id="KW-0687">Ribonucleoprotein</keyword>
<evidence type="ECO:0000256" key="7">
    <source>
        <dbReference type="NCBIfam" id="TIGR03626"/>
    </source>
</evidence>
<dbReference type="InterPro" id="IPR000597">
    <property type="entry name" value="Ribosomal_uL3"/>
</dbReference>
<sequence length="342" mass="37899">MGDRSKPKRGSMAFGPRKRARRQTGRVKSWPSNGNGEVKIQGFAGYKAGMSHVLIRDENPGSPSAGQEIRKAVTIVETPPLQILGIRGYHQTYYGKQTAGEAWASGEEIAEAQPNLVRRVPARNTHDTEEHITALKEMAEKGQLCEVRLIVSTQPSKVKSIPTKTPNIMELGLNGSDITSRIAWAEERLGQTLKVSDVFSNGNDLDVIAVTKGKGWQGSIKRWGIKLLSHKNSKRRRQGGNMGDFGTGYVRKTIRQAGQTGYHQRTEYNKKVIRISSPDEDEVTPDGGFLRYGEVTNDYIIVQGSLPGPSKRLLRFRESVRPRKTQDPVDITYVSTSSKQGV</sequence>
<protein>
    <recommendedName>
        <fullName evidence="6 7">50S ribosomal protein L3</fullName>
    </recommendedName>
</protein>
<comment type="similarity">
    <text evidence="1">Belongs to the universal ribosomal protein uL3 family.</text>
</comment>
<keyword evidence="4 9" id="KW-0689">Ribosomal protein</keyword>
<dbReference type="PROSITE" id="PS00474">
    <property type="entry name" value="RIBOSOMAL_L3"/>
    <property type="match status" value="1"/>
</dbReference>
<evidence type="ECO:0000256" key="3">
    <source>
        <dbReference type="ARBA" id="ARBA00022884"/>
    </source>
</evidence>
<dbReference type="GO" id="GO:0006412">
    <property type="term" value="P:translation"/>
    <property type="evidence" value="ECO:0007669"/>
    <property type="project" value="UniProtKB-UniRule"/>
</dbReference>
<dbReference type="SUPFAM" id="SSF50447">
    <property type="entry name" value="Translation proteins"/>
    <property type="match status" value="1"/>
</dbReference>
<evidence type="ECO:0000256" key="2">
    <source>
        <dbReference type="ARBA" id="ARBA00022730"/>
    </source>
</evidence>
<evidence type="ECO:0000256" key="8">
    <source>
        <dbReference type="SAM" id="MobiDB-lite"/>
    </source>
</evidence>
<reference evidence="9" key="2">
    <citation type="submission" date="2008-05" db="EMBL/GenBank/DDBJ databases">
        <authorList>
            <person name="Martin-Cuadrado A.-B."/>
            <person name="Rodriguez-Valera F."/>
            <person name="Moreira D."/>
            <person name="Alba J.-C."/>
            <person name="Ivars-Martinez E."/>
            <person name="Henn M.R."/>
            <person name="Talla E."/>
            <person name="Lopez-Garcia P."/>
        </authorList>
    </citation>
    <scope>NUCLEOTIDE SEQUENCE</scope>
</reference>
<accession>B3V6E5</accession>
<dbReference type="PANTHER" id="PTHR11363">
    <property type="entry name" value="60S RIBOSOMAL PROTEIN L3-RELATED"/>
    <property type="match status" value="1"/>
</dbReference>